<dbReference type="InterPro" id="IPR012925">
    <property type="entry name" value="TipAS_dom"/>
</dbReference>
<dbReference type="SUPFAM" id="SSF46955">
    <property type="entry name" value="Putative DNA-binding domain"/>
    <property type="match status" value="1"/>
</dbReference>
<keyword evidence="2" id="KW-0805">Transcription regulation</keyword>
<dbReference type="GO" id="GO:0003677">
    <property type="term" value="F:DNA binding"/>
    <property type="evidence" value="ECO:0007669"/>
    <property type="project" value="UniProtKB-KW"/>
</dbReference>
<gene>
    <name evidence="6" type="ORF">F9U64_11750</name>
</gene>
<evidence type="ECO:0000256" key="1">
    <source>
        <dbReference type="ARBA" id="ARBA00022491"/>
    </source>
</evidence>
<feature type="domain" description="HTH merR-type" evidence="5">
    <location>
        <begin position="7"/>
        <end position="76"/>
    </location>
</feature>
<evidence type="ECO:0000256" key="4">
    <source>
        <dbReference type="ARBA" id="ARBA00023163"/>
    </source>
</evidence>
<evidence type="ECO:0000313" key="6">
    <source>
        <dbReference type="EMBL" id="KAB8133579.1"/>
    </source>
</evidence>
<organism evidence="6 7">
    <name type="scientific">Gracilibacillus oryzae</name>
    <dbReference type="NCBI Taxonomy" id="1672701"/>
    <lineage>
        <taxon>Bacteria</taxon>
        <taxon>Bacillati</taxon>
        <taxon>Bacillota</taxon>
        <taxon>Bacilli</taxon>
        <taxon>Bacillales</taxon>
        <taxon>Bacillaceae</taxon>
        <taxon>Gracilibacillus</taxon>
    </lineage>
</organism>
<dbReference type="Pfam" id="PF07739">
    <property type="entry name" value="TipAS"/>
    <property type="match status" value="1"/>
</dbReference>
<dbReference type="InterPro" id="IPR047057">
    <property type="entry name" value="MerR_fam"/>
</dbReference>
<dbReference type="AlphaFoldDB" id="A0A7C8GSS5"/>
<proteinExistence type="predicted"/>
<dbReference type="InterPro" id="IPR009061">
    <property type="entry name" value="DNA-bd_dom_put_sf"/>
</dbReference>
<dbReference type="Proteomes" id="UP000480246">
    <property type="component" value="Unassembled WGS sequence"/>
</dbReference>
<protein>
    <submittedName>
        <fullName evidence="6">MerR family transcriptional regulator</fullName>
    </submittedName>
</protein>
<dbReference type="SMART" id="SM00422">
    <property type="entry name" value="HTH_MERR"/>
    <property type="match status" value="1"/>
</dbReference>
<evidence type="ECO:0000256" key="3">
    <source>
        <dbReference type="ARBA" id="ARBA00023125"/>
    </source>
</evidence>
<dbReference type="Gene3D" id="1.10.1660.10">
    <property type="match status" value="1"/>
</dbReference>
<dbReference type="PANTHER" id="PTHR30204:SF69">
    <property type="entry name" value="MERR-FAMILY TRANSCRIPTIONAL REGULATOR"/>
    <property type="match status" value="1"/>
</dbReference>
<dbReference type="EMBL" id="WEID01000057">
    <property type="protein sequence ID" value="KAB8133579.1"/>
    <property type="molecule type" value="Genomic_DNA"/>
</dbReference>
<sequence length="264" mass="30916">MENKEPKFTIGEFGKRAKISVRTLRFYEELGLLVPEQQNSAGHRLYGLAELMKLQKIQALKFIGYSLQEIKNIMENENETNALSQLEKYLPLQHKLLLEKRNELNRAIEAIERVQYIMKDGKPITWTVLSSLLFQIEHEEDQIEWVKEYFSDDIANQFFALPKEQRQQMDVEMLEWLAKVKDLMNRGVSPQSPEAFHLIIEVTEMATKHIDNKEELAEQLEKAQELLDPDMADFKFPTFLTVEEEAYLLEIGEAMEALYGEDEE</sequence>
<evidence type="ECO:0000256" key="2">
    <source>
        <dbReference type="ARBA" id="ARBA00023015"/>
    </source>
</evidence>
<dbReference type="PROSITE" id="PS50937">
    <property type="entry name" value="HTH_MERR_2"/>
    <property type="match status" value="1"/>
</dbReference>
<evidence type="ECO:0000259" key="5">
    <source>
        <dbReference type="PROSITE" id="PS50937"/>
    </source>
</evidence>
<reference evidence="6 7" key="1">
    <citation type="submission" date="2019-10" db="EMBL/GenBank/DDBJ databases">
        <title>Gracilibacillus sp. nov. isolated from rice seeds.</title>
        <authorList>
            <person name="He S."/>
        </authorList>
    </citation>
    <scope>NUCLEOTIDE SEQUENCE [LARGE SCALE GENOMIC DNA]</scope>
    <source>
        <strain evidence="6 7">TD8</strain>
    </source>
</reference>
<dbReference type="GO" id="GO:0003700">
    <property type="term" value="F:DNA-binding transcription factor activity"/>
    <property type="evidence" value="ECO:0007669"/>
    <property type="project" value="InterPro"/>
</dbReference>
<evidence type="ECO:0000313" key="7">
    <source>
        <dbReference type="Proteomes" id="UP000480246"/>
    </source>
</evidence>
<dbReference type="CDD" id="cd01106">
    <property type="entry name" value="HTH_TipAL-Mta"/>
    <property type="match status" value="1"/>
</dbReference>
<keyword evidence="4" id="KW-0804">Transcription</keyword>
<keyword evidence="1" id="KW-0678">Repressor</keyword>
<dbReference type="PANTHER" id="PTHR30204">
    <property type="entry name" value="REDOX-CYCLING DRUG-SENSING TRANSCRIPTIONAL ACTIVATOR SOXR"/>
    <property type="match status" value="1"/>
</dbReference>
<dbReference type="OrthoDB" id="1894615at2"/>
<dbReference type="InterPro" id="IPR000551">
    <property type="entry name" value="MerR-type_HTH_dom"/>
</dbReference>
<dbReference type="RefSeq" id="WP_153403609.1">
    <property type="nucleotide sequence ID" value="NZ_ML762431.1"/>
</dbReference>
<keyword evidence="7" id="KW-1185">Reference proteome</keyword>
<dbReference type="Pfam" id="PF13411">
    <property type="entry name" value="MerR_1"/>
    <property type="match status" value="1"/>
</dbReference>
<dbReference type="PRINTS" id="PR00040">
    <property type="entry name" value="HTHMERR"/>
</dbReference>
<comment type="caution">
    <text evidence="6">The sequence shown here is derived from an EMBL/GenBank/DDBJ whole genome shotgun (WGS) entry which is preliminary data.</text>
</comment>
<name>A0A7C8GSS5_9BACI</name>
<keyword evidence="3" id="KW-0238">DNA-binding</keyword>
<accession>A0A7C8GSS5</accession>